<dbReference type="Proteomes" id="UP000325081">
    <property type="component" value="Unassembled WGS sequence"/>
</dbReference>
<dbReference type="PANTHER" id="PTHR45085:SF3">
    <property type="entry name" value="S-ADENOSYL-L-METHIONINE-DEPENDENT METHYLTRANSFERASES SUPERFAMILY PROTEIN"/>
    <property type="match status" value="1"/>
</dbReference>
<accession>A0A5A7QX77</accession>
<dbReference type="GO" id="GO:0032259">
    <property type="term" value="P:methylation"/>
    <property type="evidence" value="ECO:0007669"/>
    <property type="project" value="UniProtKB-KW"/>
</dbReference>
<keyword evidence="1" id="KW-0489">Methyltransferase</keyword>
<dbReference type="GO" id="GO:0008168">
    <property type="term" value="F:methyltransferase activity"/>
    <property type="evidence" value="ECO:0007669"/>
    <property type="project" value="UniProtKB-KW"/>
</dbReference>
<organism evidence="1 2">
    <name type="scientific">Striga asiatica</name>
    <name type="common">Asiatic witchweed</name>
    <name type="synonym">Buchnera asiatica</name>
    <dbReference type="NCBI Taxonomy" id="4170"/>
    <lineage>
        <taxon>Eukaryota</taxon>
        <taxon>Viridiplantae</taxon>
        <taxon>Streptophyta</taxon>
        <taxon>Embryophyta</taxon>
        <taxon>Tracheophyta</taxon>
        <taxon>Spermatophyta</taxon>
        <taxon>Magnoliopsida</taxon>
        <taxon>eudicotyledons</taxon>
        <taxon>Gunneridae</taxon>
        <taxon>Pentapetalae</taxon>
        <taxon>asterids</taxon>
        <taxon>lamiids</taxon>
        <taxon>Lamiales</taxon>
        <taxon>Orobanchaceae</taxon>
        <taxon>Buchnereae</taxon>
        <taxon>Striga</taxon>
    </lineage>
</organism>
<sequence>MGAVDWSGSPAFASSFPPSPPGVETGSVRHRMLSFALCLWGFCWFCGGFCRFCGEVKTVGVRGALFGQPFLCGWVTGSWWREWIGLRWDRGLTREVVFDSRLPDDSGLVTVVLETQQLISVKGSTFGSGLSELFVVVSWGRLQFSALESVGWRKSWVLVRVAAAGEPGESPKFALYGIFYLGLELYLDRALFPSRFVRQLDRTVRDGGVCMVTVEEYGPNEVKEIVKLFKKSRFVDVENMSLAGERRTRIVMKVDENS</sequence>
<reference evidence="2" key="1">
    <citation type="journal article" date="2019" name="Curr. Biol.">
        <title>Genome Sequence of Striga asiatica Provides Insight into the Evolution of Plant Parasitism.</title>
        <authorList>
            <person name="Yoshida S."/>
            <person name="Kim S."/>
            <person name="Wafula E.K."/>
            <person name="Tanskanen J."/>
            <person name="Kim Y.M."/>
            <person name="Honaas L."/>
            <person name="Yang Z."/>
            <person name="Spallek T."/>
            <person name="Conn C.E."/>
            <person name="Ichihashi Y."/>
            <person name="Cheong K."/>
            <person name="Cui S."/>
            <person name="Der J.P."/>
            <person name="Gundlach H."/>
            <person name="Jiao Y."/>
            <person name="Hori C."/>
            <person name="Ishida J.K."/>
            <person name="Kasahara H."/>
            <person name="Kiba T."/>
            <person name="Kim M.S."/>
            <person name="Koo N."/>
            <person name="Laohavisit A."/>
            <person name="Lee Y.H."/>
            <person name="Lumba S."/>
            <person name="McCourt P."/>
            <person name="Mortimer J.C."/>
            <person name="Mutuku J.M."/>
            <person name="Nomura T."/>
            <person name="Sasaki-Sekimoto Y."/>
            <person name="Seto Y."/>
            <person name="Wang Y."/>
            <person name="Wakatake T."/>
            <person name="Sakakibara H."/>
            <person name="Demura T."/>
            <person name="Yamaguchi S."/>
            <person name="Yoneyama K."/>
            <person name="Manabe R.I."/>
            <person name="Nelson D.C."/>
            <person name="Schulman A.H."/>
            <person name="Timko M.P."/>
            <person name="dePamphilis C.W."/>
            <person name="Choi D."/>
            <person name="Shirasu K."/>
        </authorList>
    </citation>
    <scope>NUCLEOTIDE SEQUENCE [LARGE SCALE GENOMIC DNA]</scope>
    <source>
        <strain evidence="2">cv. UVA1</strain>
    </source>
</reference>
<proteinExistence type="predicted"/>
<keyword evidence="2" id="KW-1185">Reference proteome</keyword>
<evidence type="ECO:0000313" key="1">
    <source>
        <dbReference type="EMBL" id="GER48521.1"/>
    </source>
</evidence>
<dbReference type="PANTHER" id="PTHR45085">
    <property type="entry name" value="F21J9.14"/>
    <property type="match status" value="1"/>
</dbReference>
<keyword evidence="1" id="KW-0808">Transferase</keyword>
<dbReference type="EMBL" id="BKCP01008292">
    <property type="protein sequence ID" value="GER48521.1"/>
    <property type="molecule type" value="Genomic_DNA"/>
</dbReference>
<dbReference type="AlphaFoldDB" id="A0A5A7QX77"/>
<name>A0A5A7QX77_STRAF</name>
<comment type="caution">
    <text evidence="1">The sequence shown here is derived from an EMBL/GenBank/DDBJ whole genome shotgun (WGS) entry which is preliminary data.</text>
</comment>
<gene>
    <name evidence="1" type="ORF">STAS_25689</name>
</gene>
<evidence type="ECO:0000313" key="2">
    <source>
        <dbReference type="Proteomes" id="UP000325081"/>
    </source>
</evidence>
<protein>
    <submittedName>
        <fullName evidence="1">S-adenosyl-L-methionine-dependentmethyltransferases superfamily protein</fullName>
    </submittedName>
</protein>